<keyword evidence="5 7" id="KW-0143">Chaperone</keyword>
<evidence type="ECO:0000259" key="8">
    <source>
        <dbReference type="PROSITE" id="PS50198"/>
    </source>
</evidence>
<evidence type="ECO:0000256" key="6">
    <source>
        <dbReference type="ARBA" id="ARBA00023235"/>
    </source>
</evidence>
<keyword evidence="1 7" id="KW-0732">Signal</keyword>
<comment type="function">
    <text evidence="7">Chaperone involved in the correct folding and assembly of outer membrane proteins. Recognizes specific patterns of aromatic residues and the orientation of their side chains, which are found more frequently in integral outer membrane proteins. May act in both early periplasmic and late outer membrane-associated steps of protein maturation.</text>
</comment>
<reference evidence="10" key="1">
    <citation type="submission" date="2017-02" db="EMBL/GenBank/DDBJ databases">
        <authorList>
            <person name="Daims H."/>
        </authorList>
    </citation>
    <scope>NUCLEOTIDE SEQUENCE [LARGE SCALE GENOMIC DNA]</scope>
</reference>
<dbReference type="SUPFAM" id="SSF109998">
    <property type="entry name" value="Triger factor/SurA peptide-binding domain-like"/>
    <property type="match status" value="1"/>
</dbReference>
<dbReference type="GO" id="GO:0003755">
    <property type="term" value="F:peptidyl-prolyl cis-trans isomerase activity"/>
    <property type="evidence" value="ECO:0007669"/>
    <property type="project" value="UniProtKB-UniRule"/>
</dbReference>
<dbReference type="OrthoDB" id="14196at2"/>
<dbReference type="InterPro" id="IPR000297">
    <property type="entry name" value="PPIase_PpiC"/>
</dbReference>
<evidence type="ECO:0000313" key="10">
    <source>
        <dbReference type="Proteomes" id="UP000195667"/>
    </source>
</evidence>
<protein>
    <recommendedName>
        <fullName evidence="7">Chaperone SurA</fullName>
    </recommendedName>
    <alternativeName>
        <fullName evidence="7">Peptidyl-prolyl cis-trans isomerase SurA</fullName>
        <shortName evidence="7">PPIase SurA</shortName>
        <ecNumber evidence="7">5.2.1.8</ecNumber>
    </alternativeName>
    <alternativeName>
        <fullName evidence="7">Rotamase SurA</fullName>
    </alternativeName>
</protein>
<keyword evidence="4 7" id="KW-0697">Rotamase</keyword>
<feature type="domain" description="PpiC" evidence="8">
    <location>
        <begin position="177"/>
        <end position="278"/>
    </location>
</feature>
<name>A0A1R4HD60_9GAMM</name>
<keyword evidence="3 7" id="KW-0574">Periplasm</keyword>
<dbReference type="Proteomes" id="UP000195667">
    <property type="component" value="Unassembled WGS sequence"/>
</dbReference>
<dbReference type="EC" id="5.2.1.8" evidence="7"/>
<sequence length="434" mass="48793">MMNPLQIKKTLVTVITGFGLLLSVNAYSERLDRIVAVVEDDVILERELEREVTTVVKRIQASKMEMPPWSVLRKQIVEKMIIEKLQRLLAERTGINISQEALDSAAADIAQRNNMNTQQFKTELESQGLSYQDFLSNLRNEIIINQVRGKEIGSRVNVSDSEVEHYLETQDKFGEESTQYHLGHILIAVKEAASSAEIQKAKAKADNLVSKLRAGQDFSQAAISNSQDSNALKGGDLGWRKIADVPSLFSDIVSKLSQGEITEPIRSPSGFHIVKLLEVKGIGKAMITKTKVRHILIKTNELIDDAEAQKRLLALKARIAQGDDFAVLARAQSDDKGSALKGGSLDWVAPGDMVKAFEDSMSKLAVNEISEPIQTQFGWHILQVLGRENKDNSDQNKKNFVKEAIRKRKIEEETELWLRRLRDESFVEIYEDRI</sequence>
<accession>A0A1R4HD60</accession>
<keyword evidence="2 7" id="KW-0677">Repeat</keyword>
<organism evidence="9 10">
    <name type="scientific">Crenothrix polyspora</name>
    <dbReference type="NCBI Taxonomy" id="360316"/>
    <lineage>
        <taxon>Bacteria</taxon>
        <taxon>Pseudomonadati</taxon>
        <taxon>Pseudomonadota</taxon>
        <taxon>Gammaproteobacteria</taxon>
        <taxon>Methylococcales</taxon>
        <taxon>Crenotrichaceae</taxon>
        <taxon>Crenothrix</taxon>
    </lineage>
</organism>
<dbReference type="EMBL" id="FUKI01000126">
    <property type="protein sequence ID" value="SJM94185.1"/>
    <property type="molecule type" value="Genomic_DNA"/>
</dbReference>
<evidence type="ECO:0000256" key="1">
    <source>
        <dbReference type="ARBA" id="ARBA00022729"/>
    </source>
</evidence>
<dbReference type="PANTHER" id="PTHR47637:SF1">
    <property type="entry name" value="CHAPERONE SURA"/>
    <property type="match status" value="1"/>
</dbReference>
<dbReference type="GO" id="GO:0030288">
    <property type="term" value="C:outer membrane-bounded periplasmic space"/>
    <property type="evidence" value="ECO:0007669"/>
    <property type="project" value="InterPro"/>
</dbReference>
<evidence type="ECO:0000256" key="2">
    <source>
        <dbReference type="ARBA" id="ARBA00022737"/>
    </source>
</evidence>
<evidence type="ECO:0000256" key="5">
    <source>
        <dbReference type="ARBA" id="ARBA00023186"/>
    </source>
</evidence>
<comment type="subcellular location">
    <subcellularLocation>
        <location evidence="7">Periplasm</location>
    </subcellularLocation>
    <text evidence="7">Is capable of associating with the outer membrane.</text>
</comment>
<comment type="domain">
    <text evidence="7">The PPIase activity resides only in the second parvulin domain. The N-terminal region and the C-terminal tail are necessary and sufficient for the chaperone activity of SurA. The PPIase activity is dispensable for SurA to function as a chaperone. The N-terminal region and the C-terminal tail are also required for porin recognition.</text>
</comment>
<dbReference type="GO" id="GO:0042277">
    <property type="term" value="F:peptide binding"/>
    <property type="evidence" value="ECO:0007669"/>
    <property type="project" value="InterPro"/>
</dbReference>
<dbReference type="HAMAP" id="MF_01183">
    <property type="entry name" value="Chaperone_SurA"/>
    <property type="match status" value="1"/>
</dbReference>
<proteinExistence type="inferred from homology"/>
<evidence type="ECO:0000256" key="3">
    <source>
        <dbReference type="ARBA" id="ARBA00022764"/>
    </source>
</evidence>
<evidence type="ECO:0000313" key="9">
    <source>
        <dbReference type="EMBL" id="SJM94185.1"/>
    </source>
</evidence>
<dbReference type="SUPFAM" id="SSF54534">
    <property type="entry name" value="FKBP-like"/>
    <property type="match status" value="2"/>
</dbReference>
<dbReference type="Pfam" id="PF09312">
    <property type="entry name" value="SurA_N"/>
    <property type="match status" value="1"/>
</dbReference>
<dbReference type="GO" id="GO:0006457">
    <property type="term" value="P:protein folding"/>
    <property type="evidence" value="ECO:0007669"/>
    <property type="project" value="UniProtKB-UniRule"/>
</dbReference>
<dbReference type="RefSeq" id="WP_087144185.1">
    <property type="nucleotide sequence ID" value="NZ_FUKI01000126.1"/>
</dbReference>
<dbReference type="InterPro" id="IPR023034">
    <property type="entry name" value="PPIase_SurA"/>
</dbReference>
<dbReference type="InterPro" id="IPR027304">
    <property type="entry name" value="Trigger_fact/SurA_dom_sf"/>
</dbReference>
<feature type="domain" description="PpiC" evidence="8">
    <location>
        <begin position="287"/>
        <end position="386"/>
    </location>
</feature>
<dbReference type="PROSITE" id="PS50198">
    <property type="entry name" value="PPIC_PPIASE_2"/>
    <property type="match status" value="2"/>
</dbReference>
<gene>
    <name evidence="7 9" type="primary">surA</name>
    <name evidence="9" type="ORF">CRENPOLYSF1_50168</name>
</gene>
<dbReference type="InterPro" id="IPR046357">
    <property type="entry name" value="PPIase_dom_sf"/>
</dbReference>
<keyword evidence="6 7" id="KW-0413">Isomerase</keyword>
<dbReference type="InterPro" id="IPR015391">
    <property type="entry name" value="SurA_N"/>
</dbReference>
<evidence type="ECO:0000256" key="7">
    <source>
        <dbReference type="HAMAP-Rule" id="MF_01183"/>
    </source>
</evidence>
<dbReference type="GO" id="GO:0050821">
    <property type="term" value="P:protein stabilization"/>
    <property type="evidence" value="ECO:0007669"/>
    <property type="project" value="InterPro"/>
</dbReference>
<dbReference type="AlphaFoldDB" id="A0A1R4HD60"/>
<keyword evidence="10" id="KW-1185">Reference proteome</keyword>
<dbReference type="Pfam" id="PF13616">
    <property type="entry name" value="Rotamase_3"/>
    <property type="match status" value="1"/>
</dbReference>
<comment type="catalytic activity">
    <reaction evidence="7">
        <text>[protein]-peptidylproline (omega=180) = [protein]-peptidylproline (omega=0)</text>
        <dbReference type="Rhea" id="RHEA:16237"/>
        <dbReference type="Rhea" id="RHEA-COMP:10747"/>
        <dbReference type="Rhea" id="RHEA-COMP:10748"/>
        <dbReference type="ChEBI" id="CHEBI:83833"/>
        <dbReference type="ChEBI" id="CHEBI:83834"/>
        <dbReference type="EC" id="5.2.1.8"/>
    </reaction>
</comment>
<dbReference type="GO" id="GO:0043165">
    <property type="term" value="P:Gram-negative-bacterium-type cell outer membrane assembly"/>
    <property type="evidence" value="ECO:0007669"/>
    <property type="project" value="InterPro"/>
</dbReference>
<dbReference type="PANTHER" id="PTHR47637">
    <property type="entry name" value="CHAPERONE SURA"/>
    <property type="match status" value="1"/>
</dbReference>
<dbReference type="Pfam" id="PF00639">
    <property type="entry name" value="Rotamase"/>
    <property type="match status" value="1"/>
</dbReference>
<dbReference type="Gene3D" id="1.10.4030.10">
    <property type="entry name" value="Porin chaperone SurA, peptide-binding domain"/>
    <property type="match status" value="1"/>
</dbReference>
<dbReference type="InterPro" id="IPR050280">
    <property type="entry name" value="OMP_Chaperone_SurA"/>
</dbReference>
<dbReference type="Gene3D" id="3.10.50.40">
    <property type="match status" value="2"/>
</dbReference>
<evidence type="ECO:0000256" key="4">
    <source>
        <dbReference type="ARBA" id="ARBA00023110"/>
    </source>
</evidence>
<dbReference type="GO" id="GO:0051082">
    <property type="term" value="F:unfolded protein binding"/>
    <property type="evidence" value="ECO:0007669"/>
    <property type="project" value="UniProtKB-UniRule"/>
</dbReference>